<evidence type="ECO:0000313" key="1">
    <source>
        <dbReference type="EMBL" id="RMB61286.1"/>
    </source>
</evidence>
<dbReference type="AlphaFoldDB" id="A0A3M0GVC6"/>
<keyword evidence="2" id="KW-1185">Reference proteome</keyword>
<comment type="caution">
    <text evidence="1">The sequence shown here is derived from an EMBL/GenBank/DDBJ whole genome shotgun (WGS) entry which is preliminary data.</text>
</comment>
<organism evidence="1 2">
    <name type="scientific">Tessaracoccus antarcticus</name>
    <dbReference type="NCBI Taxonomy" id="2479848"/>
    <lineage>
        <taxon>Bacteria</taxon>
        <taxon>Bacillati</taxon>
        <taxon>Actinomycetota</taxon>
        <taxon>Actinomycetes</taxon>
        <taxon>Propionibacteriales</taxon>
        <taxon>Propionibacteriaceae</taxon>
        <taxon>Tessaracoccus</taxon>
    </lineage>
</organism>
<gene>
    <name evidence="1" type="ORF">EAX62_01030</name>
</gene>
<dbReference type="EMBL" id="REFW01000001">
    <property type="protein sequence ID" value="RMB61286.1"/>
    <property type="molecule type" value="Genomic_DNA"/>
</dbReference>
<dbReference type="OrthoDB" id="4393931at2"/>
<dbReference type="InterPro" id="IPR041289">
    <property type="entry name" value="Bact_RF_family3"/>
</dbReference>
<name>A0A3M0GVC6_9ACTN</name>
<sequence length="382" mass="41770">MDLLTSKDISELAASAADGTHVSLFLPTHRYGSGVQADQLQWKNLISGVESKLLETLRRPDVEALLQPARDLQMDAMAWQYMSDGLAMFLRPGWHQTYRLPAPLPELATVGDHFITGPLMHLLSGDEHYLLLALSQNEVRLMDGSRHTVVQVELDEVPTSLADVVEPREPRSNTVTRPASSGSRGRAVFYGHGTGDDAAGEADLKRFLRQVATGMHDILRGQSAPLVLVGLDPTVAAYREVSDYGHVLPEAVIRNPDDLSPEQLHELAWPHVEARLRDERSALIDRFHELNGTGRVTSDLAAVREAASQGRVDTLFLRANPWCWEEVAGDELPVVLLGADGRYAECEALDAAAVDTLANGGKVHATSQEVVSDSQVAAILRY</sequence>
<reference evidence="1 2" key="1">
    <citation type="submission" date="2018-10" db="EMBL/GenBank/DDBJ databases">
        <title>Tessaracoccus antarcticuss sp. nov., isolated from sediment.</title>
        <authorList>
            <person name="Zhou L.Y."/>
            <person name="Du Z.J."/>
        </authorList>
    </citation>
    <scope>NUCLEOTIDE SEQUENCE [LARGE SCALE GENOMIC DNA]</scope>
    <source>
        <strain evidence="1 2">JDX10</strain>
    </source>
</reference>
<accession>A0A3M0GVC6</accession>
<dbReference type="RefSeq" id="WP_121899833.1">
    <property type="nucleotide sequence ID" value="NZ_REFW01000001.1"/>
</dbReference>
<proteinExistence type="predicted"/>
<evidence type="ECO:0000313" key="2">
    <source>
        <dbReference type="Proteomes" id="UP000275256"/>
    </source>
</evidence>
<dbReference type="Proteomes" id="UP000275256">
    <property type="component" value="Unassembled WGS sequence"/>
</dbReference>
<dbReference type="Pfam" id="PF18845">
    <property type="entry name" value="baeRF_family3"/>
    <property type="match status" value="1"/>
</dbReference>
<protein>
    <submittedName>
        <fullName evidence="1">Uncharacterized protein</fullName>
    </submittedName>
</protein>